<proteinExistence type="predicted"/>
<dbReference type="AlphaFoldDB" id="A0A178HZ66"/>
<name>A0A178HZ66_9HYPH</name>
<evidence type="ECO:0000313" key="2">
    <source>
        <dbReference type="Proteomes" id="UP000078389"/>
    </source>
</evidence>
<reference evidence="1 2" key="1">
    <citation type="submission" date="2016-03" db="EMBL/GenBank/DDBJ databases">
        <title>Genome sequencing of Devosia sp. S37.</title>
        <authorList>
            <person name="Mohd Nor M."/>
        </authorList>
    </citation>
    <scope>NUCLEOTIDE SEQUENCE [LARGE SCALE GENOMIC DNA]</scope>
    <source>
        <strain evidence="1 2">S37</strain>
    </source>
</reference>
<sequence length="65" mass="7064">MPMASIDDLTPQEIGEIKYLLAHGELQHRIAARFDINAGRISEINTGKRFAHIPPAASANGATEH</sequence>
<dbReference type="EMBL" id="LVVY01000077">
    <property type="protein sequence ID" value="OAM77760.1"/>
    <property type="molecule type" value="Genomic_DNA"/>
</dbReference>
<keyword evidence="2" id="KW-1185">Reference proteome</keyword>
<gene>
    <name evidence="1" type="ORF">A3840_08420</name>
</gene>
<dbReference type="Proteomes" id="UP000078389">
    <property type="component" value="Unassembled WGS sequence"/>
</dbReference>
<accession>A0A178HZ66</accession>
<comment type="caution">
    <text evidence="1">The sequence shown here is derived from an EMBL/GenBank/DDBJ whole genome shotgun (WGS) entry which is preliminary data.</text>
</comment>
<evidence type="ECO:0000313" key="1">
    <source>
        <dbReference type="EMBL" id="OAM77760.1"/>
    </source>
</evidence>
<organism evidence="1 2">
    <name type="scientific">Devosia elaeis</name>
    <dbReference type="NCBI Taxonomy" id="1770058"/>
    <lineage>
        <taxon>Bacteria</taxon>
        <taxon>Pseudomonadati</taxon>
        <taxon>Pseudomonadota</taxon>
        <taxon>Alphaproteobacteria</taxon>
        <taxon>Hyphomicrobiales</taxon>
        <taxon>Devosiaceae</taxon>
        <taxon>Devosia</taxon>
    </lineage>
</organism>
<protein>
    <recommendedName>
        <fullName evidence="3">Helix-turn-helix domain-containing protein</fullName>
    </recommendedName>
</protein>
<evidence type="ECO:0008006" key="3">
    <source>
        <dbReference type="Google" id="ProtNLM"/>
    </source>
</evidence>